<reference evidence="1 2" key="1">
    <citation type="submission" date="2019-03" db="EMBL/GenBank/DDBJ databases">
        <title>Sapientia aquatica gen. nov., sp. nov., isolated from a crater lake.</title>
        <authorList>
            <person name="Felfoldi T."/>
            <person name="Szabo A."/>
            <person name="Toth E."/>
            <person name="Schumann P."/>
            <person name="Keki Z."/>
            <person name="Marialigeti K."/>
            <person name="Mathe I."/>
        </authorList>
    </citation>
    <scope>NUCLEOTIDE SEQUENCE [LARGE SCALE GENOMIC DNA]</scope>
    <source>
        <strain evidence="1 2">SA-152</strain>
    </source>
</reference>
<dbReference type="RefSeq" id="WP_133326882.1">
    <property type="nucleotide sequence ID" value="NZ_SMYL01000002.1"/>
</dbReference>
<evidence type="ECO:0000313" key="1">
    <source>
        <dbReference type="EMBL" id="TDK67536.1"/>
    </source>
</evidence>
<dbReference type="OrthoDB" id="9840183at2"/>
<dbReference type="Proteomes" id="UP000294829">
    <property type="component" value="Unassembled WGS sequence"/>
</dbReference>
<organism evidence="1 2">
    <name type="scientific">Sapientia aquatica</name>
    <dbReference type="NCBI Taxonomy" id="1549640"/>
    <lineage>
        <taxon>Bacteria</taxon>
        <taxon>Pseudomonadati</taxon>
        <taxon>Pseudomonadota</taxon>
        <taxon>Betaproteobacteria</taxon>
        <taxon>Burkholderiales</taxon>
        <taxon>Oxalobacteraceae</taxon>
        <taxon>Sapientia</taxon>
    </lineage>
</organism>
<evidence type="ECO:0000313" key="2">
    <source>
        <dbReference type="Proteomes" id="UP000294829"/>
    </source>
</evidence>
<comment type="caution">
    <text evidence="1">The sequence shown here is derived from an EMBL/GenBank/DDBJ whole genome shotgun (WGS) entry which is preliminary data.</text>
</comment>
<name>A0A4R5W638_9BURK</name>
<gene>
    <name evidence="1" type="ORF">E2I14_07235</name>
</gene>
<sequence>MSLLHNEQAVTTTDIAYLDAVSVAMNHLPLEAGVYGVKYFDGSTGSEEWDGANWIGRTDVARYSGRPLLLSKVEKQEHVDTILGTVSSVHTPSASALALARHYASKLEKNRTGSKVGVHVQNMFGFYLLAKNLGMNFDANDKSTPATITDKKLLEWAHQEIGKKDADRLAKIMREAAKPGPALQAWLKEILA</sequence>
<dbReference type="AlphaFoldDB" id="A0A4R5W638"/>
<dbReference type="EMBL" id="SMYL01000002">
    <property type="protein sequence ID" value="TDK67536.1"/>
    <property type="molecule type" value="Genomic_DNA"/>
</dbReference>
<proteinExistence type="predicted"/>
<keyword evidence="2" id="KW-1185">Reference proteome</keyword>
<protein>
    <submittedName>
        <fullName evidence="1">Uncharacterized protein</fullName>
    </submittedName>
</protein>
<accession>A0A4R5W638</accession>